<evidence type="ECO:0000313" key="2">
    <source>
        <dbReference type="Proteomes" id="UP000620124"/>
    </source>
</evidence>
<dbReference type="AlphaFoldDB" id="A0A8H6XYH7"/>
<keyword evidence="2" id="KW-1185">Reference proteome</keyword>
<protein>
    <submittedName>
        <fullName evidence="1">APH domain-containing protein</fullName>
    </submittedName>
</protein>
<sequence length="265" mass="29070">MLEVVFYAGSPLPQYIRDLYIIDGQGREFDPKWVNDKLPLVILSSITCISSLSLEQVDFSGLSGATLAALGGVTARVTRVELTYVRFKDLADCLAFLGAAVTLRSLTSCITSFKDEVWSPRPVVTTILPELVELELESDDDPLLDLLCSTSSPPCIRAFSLYLGSNNISAVASFLGHLGPSLTHLHIQSFSSDRTPSDMNVQGTDLSKNPNLKKIIFGPNSSQWIVKILVTATPTLELVYMQLSPDYSDFPSLRRIFMTEGIFAV</sequence>
<dbReference type="Gene3D" id="3.80.10.10">
    <property type="entry name" value="Ribonuclease Inhibitor"/>
    <property type="match status" value="1"/>
</dbReference>
<dbReference type="Proteomes" id="UP000620124">
    <property type="component" value="Unassembled WGS sequence"/>
</dbReference>
<organism evidence="1 2">
    <name type="scientific">Mycena venus</name>
    <dbReference type="NCBI Taxonomy" id="2733690"/>
    <lineage>
        <taxon>Eukaryota</taxon>
        <taxon>Fungi</taxon>
        <taxon>Dikarya</taxon>
        <taxon>Basidiomycota</taxon>
        <taxon>Agaricomycotina</taxon>
        <taxon>Agaricomycetes</taxon>
        <taxon>Agaricomycetidae</taxon>
        <taxon>Agaricales</taxon>
        <taxon>Marasmiineae</taxon>
        <taxon>Mycenaceae</taxon>
        <taxon>Mycena</taxon>
    </lineage>
</organism>
<gene>
    <name evidence="1" type="ORF">MVEN_01431500</name>
</gene>
<evidence type="ECO:0000313" key="1">
    <source>
        <dbReference type="EMBL" id="KAF7349094.1"/>
    </source>
</evidence>
<dbReference type="EMBL" id="JACAZI010000011">
    <property type="protein sequence ID" value="KAF7349094.1"/>
    <property type="molecule type" value="Genomic_DNA"/>
</dbReference>
<accession>A0A8H6XYH7</accession>
<proteinExistence type="predicted"/>
<reference evidence="1" key="1">
    <citation type="submission" date="2020-05" db="EMBL/GenBank/DDBJ databases">
        <title>Mycena genomes resolve the evolution of fungal bioluminescence.</title>
        <authorList>
            <person name="Tsai I.J."/>
        </authorList>
    </citation>
    <scope>NUCLEOTIDE SEQUENCE</scope>
    <source>
        <strain evidence="1">CCC161011</strain>
    </source>
</reference>
<comment type="caution">
    <text evidence="1">The sequence shown here is derived from an EMBL/GenBank/DDBJ whole genome shotgun (WGS) entry which is preliminary data.</text>
</comment>
<name>A0A8H6XYH7_9AGAR</name>
<dbReference type="OrthoDB" id="2977329at2759"/>
<dbReference type="InterPro" id="IPR032675">
    <property type="entry name" value="LRR_dom_sf"/>
</dbReference>
<dbReference type="SUPFAM" id="SSF52047">
    <property type="entry name" value="RNI-like"/>
    <property type="match status" value="1"/>
</dbReference>